<dbReference type="EMBL" id="FNIJ01000003">
    <property type="protein sequence ID" value="SDN50537.1"/>
    <property type="molecule type" value="Genomic_DNA"/>
</dbReference>
<organism evidence="1 2">
    <name type="scientific">Pseudomonas jinjuensis</name>
    <dbReference type="NCBI Taxonomy" id="198616"/>
    <lineage>
        <taxon>Bacteria</taxon>
        <taxon>Pseudomonadati</taxon>
        <taxon>Pseudomonadota</taxon>
        <taxon>Gammaproteobacteria</taxon>
        <taxon>Pseudomonadales</taxon>
        <taxon>Pseudomonadaceae</taxon>
        <taxon>Pseudomonas</taxon>
    </lineage>
</organism>
<gene>
    <name evidence="1" type="ORF">SAMN05216193_103239</name>
</gene>
<protein>
    <submittedName>
        <fullName evidence="1">Uncharacterized protein</fullName>
    </submittedName>
</protein>
<evidence type="ECO:0000313" key="1">
    <source>
        <dbReference type="EMBL" id="SDN50537.1"/>
    </source>
</evidence>
<keyword evidence="2" id="KW-1185">Reference proteome</keyword>
<name>A0A1H0BY66_9PSED</name>
<evidence type="ECO:0000313" key="2">
    <source>
        <dbReference type="Proteomes" id="UP000242957"/>
    </source>
</evidence>
<reference evidence="2" key="1">
    <citation type="submission" date="2016-10" db="EMBL/GenBank/DDBJ databases">
        <authorList>
            <person name="Varghese N."/>
            <person name="Submissions S."/>
        </authorList>
    </citation>
    <scope>NUCLEOTIDE SEQUENCE [LARGE SCALE GENOMIC DNA]</scope>
    <source>
        <strain evidence="2">JCM 21621</strain>
    </source>
</reference>
<dbReference type="Proteomes" id="UP000242957">
    <property type="component" value="Unassembled WGS sequence"/>
</dbReference>
<sequence length="29" mass="3337">MIYPGRTEHFRPASPASYSFLFGAYLNKD</sequence>
<accession>A0A1H0BY66</accession>
<proteinExistence type="predicted"/>
<dbReference type="STRING" id="198616.SAMN05216193_103239"/>
<dbReference type="AlphaFoldDB" id="A0A1H0BY66"/>